<keyword evidence="3" id="KW-0689">Ribosomal protein</keyword>
<dbReference type="EMBL" id="FN653049">
    <property type="protein sequence ID" value="CBY09916.1"/>
    <property type="molecule type" value="Genomic_DNA"/>
</dbReference>
<comment type="similarity">
    <text evidence="2">Belongs to the universal ribosomal protein uS10 family.</text>
</comment>
<dbReference type="AlphaFoldDB" id="E4XGW8"/>
<gene>
    <name evidence="9" type="ORF">GSOID_T00010733001</name>
</gene>
<evidence type="ECO:0000256" key="7">
    <source>
        <dbReference type="ARBA" id="ARBA00035544"/>
    </source>
</evidence>
<name>E4XGW8_OIKDI</name>
<reference evidence="9" key="1">
    <citation type="journal article" date="2010" name="Science">
        <title>Plasticity of animal genome architecture unmasked by rapid evolution of a pelagic tunicate.</title>
        <authorList>
            <person name="Denoeud F."/>
            <person name="Henriet S."/>
            <person name="Mungpakdee S."/>
            <person name="Aury J.M."/>
            <person name="Da Silva C."/>
            <person name="Brinkmann H."/>
            <person name="Mikhaleva J."/>
            <person name="Olsen L.C."/>
            <person name="Jubin C."/>
            <person name="Canestro C."/>
            <person name="Bouquet J.M."/>
            <person name="Danks G."/>
            <person name="Poulain J."/>
            <person name="Campsteijn C."/>
            <person name="Adamski M."/>
            <person name="Cross I."/>
            <person name="Yadetie F."/>
            <person name="Muffato M."/>
            <person name="Louis A."/>
            <person name="Butcher S."/>
            <person name="Tsagkogeorga G."/>
            <person name="Konrad A."/>
            <person name="Singh S."/>
            <person name="Jensen M.F."/>
            <person name="Cong E.H."/>
            <person name="Eikeseth-Otteraa H."/>
            <person name="Noel B."/>
            <person name="Anthouard V."/>
            <person name="Porcel B.M."/>
            <person name="Kachouri-Lafond R."/>
            <person name="Nishino A."/>
            <person name="Ugolini M."/>
            <person name="Chourrout P."/>
            <person name="Nishida H."/>
            <person name="Aasland R."/>
            <person name="Huzurbazar S."/>
            <person name="Westhof E."/>
            <person name="Delsuc F."/>
            <person name="Lehrach H."/>
            <person name="Reinhardt R."/>
            <person name="Weissenbach J."/>
            <person name="Roy S.W."/>
            <person name="Artiguenave F."/>
            <person name="Postlethwait J.H."/>
            <person name="Manak J.R."/>
            <person name="Thompson E.M."/>
            <person name="Jaillon O."/>
            <person name="Du Pasquier L."/>
            <person name="Boudinot P."/>
            <person name="Liberles D.A."/>
            <person name="Volff J.N."/>
            <person name="Philippe H."/>
            <person name="Lenhard B."/>
            <person name="Roest Crollius H."/>
            <person name="Wincker P."/>
            <person name="Chourrout D."/>
        </authorList>
    </citation>
    <scope>NUCLEOTIDE SEQUENCE [LARGE SCALE GENOMIC DNA]</scope>
</reference>
<dbReference type="Pfam" id="PF00338">
    <property type="entry name" value="Ribosomal_S10"/>
    <property type="match status" value="1"/>
</dbReference>
<evidence type="ECO:0000256" key="6">
    <source>
        <dbReference type="ARBA" id="ARBA00035261"/>
    </source>
</evidence>
<keyword evidence="10" id="KW-1185">Reference proteome</keyword>
<keyword evidence="5" id="KW-0687">Ribonucleoprotein</keyword>
<dbReference type="InParanoid" id="E4XGW8"/>
<dbReference type="Gene3D" id="3.30.70.600">
    <property type="entry name" value="Ribosomal protein S10 domain"/>
    <property type="match status" value="1"/>
</dbReference>
<dbReference type="InterPro" id="IPR040055">
    <property type="entry name" value="Ribosomal_uS10m"/>
</dbReference>
<dbReference type="PANTHER" id="PTHR13334">
    <property type="entry name" value="MITOCHONDRIAL 28S RIBOSOMAL PROTEIN S10"/>
    <property type="match status" value="1"/>
</dbReference>
<evidence type="ECO:0000256" key="5">
    <source>
        <dbReference type="ARBA" id="ARBA00023274"/>
    </source>
</evidence>
<evidence type="ECO:0000313" key="10">
    <source>
        <dbReference type="Proteomes" id="UP000001307"/>
    </source>
</evidence>
<comment type="subcellular location">
    <subcellularLocation>
        <location evidence="1">Mitochondrion</location>
    </subcellularLocation>
</comment>
<dbReference type="InterPro" id="IPR036838">
    <property type="entry name" value="Ribosomal_uS10_dom_sf"/>
</dbReference>
<feature type="domain" description="Small ribosomal subunit protein uS10" evidence="8">
    <location>
        <begin position="34"/>
        <end position="90"/>
    </location>
</feature>
<dbReference type="OrthoDB" id="366214at2759"/>
<keyword evidence="4" id="KW-0496">Mitochondrion</keyword>
<accession>E4XGW8</accession>
<dbReference type="GO" id="GO:0005763">
    <property type="term" value="C:mitochondrial small ribosomal subunit"/>
    <property type="evidence" value="ECO:0007669"/>
    <property type="project" value="InterPro"/>
</dbReference>
<sequence length="173" mass="20565">MLYVKVYRKFAGVILALSFDVNFPGFTVPLCHGDKWLVNKSPFIYGKHKIEYESRTYKKVVHLQYLTESTREILVYYIESQVPPGVAIEVRSYKLLEMPLKMKEALLNETLEKSDIAENERLLALDNMESRQARKEQFEIYRKPWNPSEYDWKRTEVSQRKRRLRTPNTKGNL</sequence>
<evidence type="ECO:0000259" key="8">
    <source>
        <dbReference type="Pfam" id="PF00338"/>
    </source>
</evidence>
<dbReference type="SUPFAM" id="SSF54999">
    <property type="entry name" value="Ribosomal protein S10"/>
    <property type="match status" value="1"/>
</dbReference>
<evidence type="ECO:0000256" key="4">
    <source>
        <dbReference type="ARBA" id="ARBA00023128"/>
    </source>
</evidence>
<evidence type="ECO:0000256" key="2">
    <source>
        <dbReference type="ARBA" id="ARBA00007102"/>
    </source>
</evidence>
<organism evidence="9">
    <name type="scientific">Oikopleura dioica</name>
    <name type="common">Tunicate</name>
    <dbReference type="NCBI Taxonomy" id="34765"/>
    <lineage>
        <taxon>Eukaryota</taxon>
        <taxon>Metazoa</taxon>
        <taxon>Chordata</taxon>
        <taxon>Tunicata</taxon>
        <taxon>Appendicularia</taxon>
        <taxon>Copelata</taxon>
        <taxon>Oikopleuridae</taxon>
        <taxon>Oikopleura</taxon>
    </lineage>
</organism>
<dbReference type="InterPro" id="IPR027486">
    <property type="entry name" value="Ribosomal_uS10_dom"/>
</dbReference>
<evidence type="ECO:0000256" key="1">
    <source>
        <dbReference type="ARBA" id="ARBA00004173"/>
    </source>
</evidence>
<proteinExistence type="inferred from homology"/>
<dbReference type="Proteomes" id="UP000001307">
    <property type="component" value="Unassembled WGS sequence"/>
</dbReference>
<evidence type="ECO:0000256" key="3">
    <source>
        <dbReference type="ARBA" id="ARBA00022980"/>
    </source>
</evidence>
<protein>
    <recommendedName>
        <fullName evidence="6">Small ribosomal subunit protein uS10m</fullName>
    </recommendedName>
    <alternativeName>
        <fullName evidence="7">28S ribosomal protein S10, mitochondrial</fullName>
    </alternativeName>
</protein>
<evidence type="ECO:0000313" key="9">
    <source>
        <dbReference type="EMBL" id="CBY09916.1"/>
    </source>
</evidence>
<dbReference type="PANTHER" id="PTHR13334:SF4">
    <property type="entry name" value="SMALL RIBOSOMAL SUBUNIT PROTEIN US10M"/>
    <property type="match status" value="1"/>
</dbReference>